<feature type="compositionally biased region" description="Polar residues" evidence="1">
    <location>
        <begin position="41"/>
        <end position="50"/>
    </location>
</feature>
<evidence type="ECO:0000313" key="2">
    <source>
        <dbReference type="EMBL" id="RDX45127.1"/>
    </source>
</evidence>
<evidence type="ECO:0000256" key="1">
    <source>
        <dbReference type="SAM" id="MobiDB-lite"/>
    </source>
</evidence>
<evidence type="ECO:0000313" key="3">
    <source>
        <dbReference type="Proteomes" id="UP000256964"/>
    </source>
</evidence>
<accession>A0A371CXX1</accession>
<organism evidence="2 3">
    <name type="scientific">Lentinus brumalis</name>
    <dbReference type="NCBI Taxonomy" id="2498619"/>
    <lineage>
        <taxon>Eukaryota</taxon>
        <taxon>Fungi</taxon>
        <taxon>Dikarya</taxon>
        <taxon>Basidiomycota</taxon>
        <taxon>Agaricomycotina</taxon>
        <taxon>Agaricomycetes</taxon>
        <taxon>Polyporales</taxon>
        <taxon>Polyporaceae</taxon>
        <taxon>Lentinus</taxon>
    </lineage>
</organism>
<dbReference type="AlphaFoldDB" id="A0A371CXX1"/>
<reference evidence="2 3" key="1">
    <citation type="journal article" date="2018" name="Biotechnol. Biofuels">
        <title>Integrative visual omics of the white-rot fungus Polyporus brumalis exposes the biotechnological potential of its oxidative enzymes for delignifying raw plant biomass.</title>
        <authorList>
            <person name="Miyauchi S."/>
            <person name="Rancon A."/>
            <person name="Drula E."/>
            <person name="Hage H."/>
            <person name="Chaduli D."/>
            <person name="Favel A."/>
            <person name="Grisel S."/>
            <person name="Henrissat B."/>
            <person name="Herpoel-Gimbert I."/>
            <person name="Ruiz-Duenas F.J."/>
            <person name="Chevret D."/>
            <person name="Hainaut M."/>
            <person name="Lin J."/>
            <person name="Wang M."/>
            <person name="Pangilinan J."/>
            <person name="Lipzen A."/>
            <person name="Lesage-Meessen L."/>
            <person name="Navarro D."/>
            <person name="Riley R."/>
            <person name="Grigoriev I.V."/>
            <person name="Zhou S."/>
            <person name="Raouche S."/>
            <person name="Rosso M.N."/>
        </authorList>
    </citation>
    <scope>NUCLEOTIDE SEQUENCE [LARGE SCALE GENOMIC DNA]</scope>
    <source>
        <strain evidence="2 3">BRFM 1820</strain>
    </source>
</reference>
<dbReference type="Proteomes" id="UP000256964">
    <property type="component" value="Unassembled WGS sequence"/>
</dbReference>
<feature type="region of interest" description="Disordered" evidence="1">
    <location>
        <begin position="41"/>
        <end position="84"/>
    </location>
</feature>
<name>A0A371CXX1_9APHY</name>
<keyword evidence="3" id="KW-1185">Reference proteome</keyword>
<sequence length="177" mass="19801">MVLYEVEGGELSHTEGLDFEVLRGAETYASVRAPPFKRCTYTSRSSTKRSVPSPRRNGAGFLRASAQARTSSARRKKRCPPHGPYVSPSTLTVLENWPWTLRKLAGEDASAAWRPLEGALMEMRTLARVEVIVRDFGPQLNDEERAIARSLVEEEGRGLLALHAGADDFFNFECRNY</sequence>
<dbReference type="EMBL" id="KZ857441">
    <property type="protein sequence ID" value="RDX45127.1"/>
    <property type="molecule type" value="Genomic_DNA"/>
</dbReference>
<proteinExistence type="predicted"/>
<gene>
    <name evidence="2" type="ORF">OH76DRAFT_1022015</name>
</gene>
<protein>
    <submittedName>
        <fullName evidence="2">Uncharacterized protein</fullName>
    </submittedName>
</protein>